<dbReference type="Gene3D" id="3.40.605.10">
    <property type="entry name" value="Aldehyde Dehydrogenase, Chain A, domain 1"/>
    <property type="match status" value="1"/>
</dbReference>
<comment type="similarity">
    <text evidence="1">Belongs to the aldehyde dehydrogenase family.</text>
</comment>
<dbReference type="Proteomes" id="UP001168098">
    <property type="component" value="Unassembled WGS sequence"/>
</dbReference>
<dbReference type="PANTHER" id="PTHR43570:SF30">
    <property type="entry name" value="ALDEHYDE DEHYDROGENASE"/>
    <property type="match status" value="1"/>
</dbReference>
<dbReference type="GO" id="GO:0006081">
    <property type="term" value="P:aldehyde metabolic process"/>
    <property type="evidence" value="ECO:0007669"/>
    <property type="project" value="InterPro"/>
</dbReference>
<comment type="caution">
    <text evidence="4">The sequence shown here is derived from an EMBL/GenBank/DDBJ whole genome shotgun (WGS) entry which is preliminary data.</text>
</comment>
<evidence type="ECO:0000256" key="1">
    <source>
        <dbReference type="ARBA" id="ARBA00009986"/>
    </source>
</evidence>
<dbReference type="GO" id="GO:0004029">
    <property type="term" value="F:aldehyde dehydrogenase (NAD+) activity"/>
    <property type="evidence" value="ECO:0007669"/>
    <property type="project" value="TreeGrafter"/>
</dbReference>
<evidence type="ECO:0000259" key="3">
    <source>
        <dbReference type="Pfam" id="PF00171"/>
    </source>
</evidence>
<dbReference type="Pfam" id="PF00171">
    <property type="entry name" value="Aldedh"/>
    <property type="match status" value="1"/>
</dbReference>
<dbReference type="GO" id="GO:0005737">
    <property type="term" value="C:cytoplasm"/>
    <property type="evidence" value="ECO:0007669"/>
    <property type="project" value="TreeGrafter"/>
</dbReference>
<name>A0AA39A054_VITRO</name>
<gene>
    <name evidence="4" type="ORF">PVL29_007203</name>
</gene>
<keyword evidence="2" id="KW-0560">Oxidoreductase</keyword>
<organism evidence="4 5">
    <name type="scientific">Vitis rotundifolia</name>
    <name type="common">Muscadine grape</name>
    <dbReference type="NCBI Taxonomy" id="103349"/>
    <lineage>
        <taxon>Eukaryota</taxon>
        <taxon>Viridiplantae</taxon>
        <taxon>Streptophyta</taxon>
        <taxon>Embryophyta</taxon>
        <taxon>Tracheophyta</taxon>
        <taxon>Spermatophyta</taxon>
        <taxon>Magnoliopsida</taxon>
        <taxon>eudicotyledons</taxon>
        <taxon>Gunneridae</taxon>
        <taxon>Pentapetalae</taxon>
        <taxon>rosids</taxon>
        <taxon>Vitales</taxon>
        <taxon>Vitaceae</taxon>
        <taxon>Viteae</taxon>
        <taxon>Vitis</taxon>
    </lineage>
</organism>
<protein>
    <recommendedName>
        <fullName evidence="3">Aldehyde dehydrogenase domain-containing protein</fullName>
    </recommendedName>
</protein>
<evidence type="ECO:0000256" key="2">
    <source>
        <dbReference type="ARBA" id="ARBA00023002"/>
    </source>
</evidence>
<keyword evidence="5" id="KW-1185">Reference proteome</keyword>
<dbReference type="InterPro" id="IPR012394">
    <property type="entry name" value="Aldehyde_DH_NAD(P)"/>
</dbReference>
<dbReference type="PANTHER" id="PTHR43570">
    <property type="entry name" value="ALDEHYDE DEHYDROGENASE"/>
    <property type="match status" value="1"/>
</dbReference>
<dbReference type="InterPro" id="IPR016163">
    <property type="entry name" value="Ald_DH_C"/>
</dbReference>
<accession>A0AA39A054</accession>
<sequence length="363" mass="40061">MAEIVKHLEPDLEELRESYRSGKTKEASWRKSQLKGLLTLLKEQEKDIFKALEQDLGKHYAESYRDEVGTLSKSVNLALSSLKDWMSSRKAKLPIAAFPSTAEVFPEPLGLVLIISSWNLPFGLSLEPVIGAIAAGNAVVLKPSELAPASSSLLAKTIPTYLDKKAVKVIEGGVAIGEHLLCCKWDKIFFTGNARVGRIVMTAAANYLTPVTLELGGKCPAIFDSFSSSWDKEMVIKRVLGGKFGTCAGQACIAIDYILVQEGFAPTLVLLLTIPNSSSTFFFSFFVNSGFQTNRKSLFFLQTFQLELLRNMTKKMFGENPRETQSMARIINKQHFLRLKNLLDDPSVQSSIVHGGGMDEDNL</sequence>
<dbReference type="AlphaFoldDB" id="A0AA39A054"/>
<evidence type="ECO:0000313" key="4">
    <source>
        <dbReference type="EMBL" id="KAJ9697977.1"/>
    </source>
</evidence>
<dbReference type="Gene3D" id="3.40.309.10">
    <property type="entry name" value="Aldehyde Dehydrogenase, Chain A, domain 2"/>
    <property type="match status" value="1"/>
</dbReference>
<evidence type="ECO:0000313" key="5">
    <source>
        <dbReference type="Proteomes" id="UP001168098"/>
    </source>
</evidence>
<feature type="domain" description="Aldehyde dehydrogenase" evidence="3">
    <location>
        <begin position="23"/>
        <end position="269"/>
    </location>
</feature>
<dbReference type="SUPFAM" id="SSF53720">
    <property type="entry name" value="ALDH-like"/>
    <property type="match status" value="1"/>
</dbReference>
<dbReference type="EMBL" id="JARBHA010000006">
    <property type="protein sequence ID" value="KAJ9697977.1"/>
    <property type="molecule type" value="Genomic_DNA"/>
</dbReference>
<reference evidence="4 5" key="1">
    <citation type="journal article" date="2023" name="BMC Biotechnol.">
        <title>Vitis rotundifolia cv Carlos genome sequencing.</title>
        <authorList>
            <person name="Huff M."/>
            <person name="Hulse-Kemp A."/>
            <person name="Scheffler B."/>
            <person name="Youngblood R."/>
            <person name="Simpson S."/>
            <person name="Babiker E."/>
            <person name="Staton M."/>
        </authorList>
    </citation>
    <scope>NUCLEOTIDE SEQUENCE [LARGE SCALE GENOMIC DNA]</scope>
    <source>
        <tissue evidence="4">Leaf</tissue>
    </source>
</reference>
<dbReference type="FunFam" id="3.40.605.10:FF:000004">
    <property type="entry name" value="Aldehyde dehydrogenase"/>
    <property type="match status" value="1"/>
</dbReference>
<dbReference type="InterPro" id="IPR016161">
    <property type="entry name" value="Ald_DH/histidinol_DH"/>
</dbReference>
<dbReference type="InterPro" id="IPR016162">
    <property type="entry name" value="Ald_DH_N"/>
</dbReference>
<proteinExistence type="inferred from homology"/>
<dbReference type="InterPro" id="IPR015590">
    <property type="entry name" value="Aldehyde_DH_dom"/>
</dbReference>